<feature type="non-terminal residue" evidence="11">
    <location>
        <position position="1"/>
    </location>
</feature>
<dbReference type="HAMAP" id="MF_00454">
    <property type="entry name" value="FluC"/>
    <property type="match status" value="1"/>
</dbReference>
<reference evidence="12" key="1">
    <citation type="journal article" date="2019" name="Int. J. Syst. Evol. Microbiol.">
        <title>The Global Catalogue of Microorganisms (GCM) 10K type strain sequencing project: providing services to taxonomists for standard genome sequencing and annotation.</title>
        <authorList>
            <consortium name="The Broad Institute Genomics Platform"/>
            <consortium name="The Broad Institute Genome Sequencing Center for Infectious Disease"/>
            <person name="Wu L."/>
            <person name="Ma J."/>
        </authorList>
    </citation>
    <scope>NUCLEOTIDE SEQUENCE [LARGE SCALE GENOMIC DNA]</scope>
    <source>
        <strain evidence="12">CCUG 63369</strain>
    </source>
</reference>
<keyword evidence="6" id="KW-0406">Ion transport</keyword>
<evidence type="ECO:0000256" key="10">
    <source>
        <dbReference type="SAM" id="Phobius"/>
    </source>
</evidence>
<keyword evidence="3 10" id="KW-0812">Transmembrane</keyword>
<dbReference type="Pfam" id="PF02537">
    <property type="entry name" value="CRCB"/>
    <property type="match status" value="1"/>
</dbReference>
<protein>
    <submittedName>
        <fullName evidence="11">Fluoride efflux transporter FluC</fullName>
    </submittedName>
</protein>
<keyword evidence="4 10" id="KW-1133">Transmembrane helix</keyword>
<keyword evidence="6" id="KW-0407">Ion channel</keyword>
<evidence type="ECO:0000256" key="7">
    <source>
        <dbReference type="ARBA" id="ARBA00035120"/>
    </source>
</evidence>
<evidence type="ECO:0000256" key="1">
    <source>
        <dbReference type="ARBA" id="ARBA00004651"/>
    </source>
</evidence>
<evidence type="ECO:0000256" key="8">
    <source>
        <dbReference type="ARBA" id="ARBA00035585"/>
    </source>
</evidence>
<evidence type="ECO:0000256" key="9">
    <source>
        <dbReference type="ARBA" id="ARBA00049940"/>
    </source>
</evidence>
<keyword evidence="6" id="KW-0813">Transport</keyword>
<proteinExistence type="inferred from homology"/>
<evidence type="ECO:0000256" key="3">
    <source>
        <dbReference type="ARBA" id="ARBA00022692"/>
    </source>
</evidence>
<keyword evidence="2" id="KW-1003">Cell membrane</keyword>
<comment type="caution">
    <text evidence="11">The sequence shown here is derived from an EMBL/GenBank/DDBJ whole genome shotgun (WGS) entry which is preliminary data.</text>
</comment>
<evidence type="ECO:0000256" key="6">
    <source>
        <dbReference type="ARBA" id="ARBA00023303"/>
    </source>
</evidence>
<dbReference type="EMBL" id="JBHTHR010001092">
    <property type="protein sequence ID" value="MFD0803747.1"/>
    <property type="molecule type" value="Genomic_DNA"/>
</dbReference>
<evidence type="ECO:0000256" key="4">
    <source>
        <dbReference type="ARBA" id="ARBA00022989"/>
    </source>
</evidence>
<dbReference type="PANTHER" id="PTHR28259">
    <property type="entry name" value="FLUORIDE EXPORT PROTEIN 1-RELATED"/>
    <property type="match status" value="1"/>
</dbReference>
<comment type="similarity">
    <text evidence="7">Belongs to the fluoride channel Fluc/FEX (TC 1.A.43) family.</text>
</comment>
<gene>
    <name evidence="11" type="ORF">ACFQZU_20845</name>
</gene>
<evidence type="ECO:0000256" key="2">
    <source>
        <dbReference type="ARBA" id="ARBA00022475"/>
    </source>
</evidence>
<sequence>AARSAVGSALSHQAGDAYWATLTANLPGCLLIGALMTVLARARPDSRLLRPFAGVGVLGGYTTFSTHIGDVRRLLEAGAPVGALGYTAATLLGGLAAVWAGVALTERLLDRRAAKARCGAVLSGGEEAEAAS</sequence>
<feature type="transmembrane region" description="Helical" evidence="10">
    <location>
        <begin position="81"/>
        <end position="105"/>
    </location>
</feature>
<accession>A0ABW3BK12</accession>
<dbReference type="Proteomes" id="UP001596956">
    <property type="component" value="Unassembled WGS sequence"/>
</dbReference>
<organism evidence="11 12">
    <name type="scientific">Streptomonospora algeriensis</name>
    <dbReference type="NCBI Taxonomy" id="995084"/>
    <lineage>
        <taxon>Bacteria</taxon>
        <taxon>Bacillati</taxon>
        <taxon>Actinomycetota</taxon>
        <taxon>Actinomycetes</taxon>
        <taxon>Streptosporangiales</taxon>
        <taxon>Nocardiopsidaceae</taxon>
        <taxon>Streptomonospora</taxon>
    </lineage>
</organism>
<evidence type="ECO:0000313" key="11">
    <source>
        <dbReference type="EMBL" id="MFD0803747.1"/>
    </source>
</evidence>
<evidence type="ECO:0000313" key="12">
    <source>
        <dbReference type="Proteomes" id="UP001596956"/>
    </source>
</evidence>
<comment type="function">
    <text evidence="9">Fluoride-specific ion channel. Important for reducing fluoride concentration in the cell, thus reducing its toxicity.</text>
</comment>
<comment type="subcellular location">
    <subcellularLocation>
        <location evidence="1">Cell membrane</location>
        <topology evidence="1">Multi-pass membrane protein</topology>
    </subcellularLocation>
</comment>
<name>A0ABW3BK12_9ACTN</name>
<feature type="transmembrane region" description="Helical" evidence="10">
    <location>
        <begin position="52"/>
        <end position="69"/>
    </location>
</feature>
<keyword evidence="12" id="KW-1185">Reference proteome</keyword>
<feature type="transmembrane region" description="Helical" evidence="10">
    <location>
        <begin position="17"/>
        <end position="40"/>
    </location>
</feature>
<keyword evidence="5 10" id="KW-0472">Membrane</keyword>
<dbReference type="InterPro" id="IPR003691">
    <property type="entry name" value="FluC"/>
</dbReference>
<comment type="catalytic activity">
    <reaction evidence="8">
        <text>fluoride(in) = fluoride(out)</text>
        <dbReference type="Rhea" id="RHEA:76159"/>
        <dbReference type="ChEBI" id="CHEBI:17051"/>
    </reaction>
    <physiologicalReaction direction="left-to-right" evidence="8">
        <dbReference type="Rhea" id="RHEA:76160"/>
    </physiologicalReaction>
</comment>
<evidence type="ECO:0000256" key="5">
    <source>
        <dbReference type="ARBA" id="ARBA00023136"/>
    </source>
</evidence>
<dbReference type="PANTHER" id="PTHR28259:SF1">
    <property type="entry name" value="FLUORIDE EXPORT PROTEIN 1-RELATED"/>
    <property type="match status" value="1"/>
</dbReference>